<evidence type="ECO:0000313" key="7">
    <source>
        <dbReference type="Proteomes" id="UP001203058"/>
    </source>
</evidence>
<evidence type="ECO:0000256" key="4">
    <source>
        <dbReference type="ARBA" id="ARBA00022837"/>
    </source>
</evidence>
<organism evidence="6 7">
    <name type="scientific">Sphingomonas telluris</name>
    <dbReference type="NCBI Taxonomy" id="2907998"/>
    <lineage>
        <taxon>Bacteria</taxon>
        <taxon>Pseudomonadati</taxon>
        <taxon>Pseudomonadota</taxon>
        <taxon>Alphaproteobacteria</taxon>
        <taxon>Sphingomonadales</taxon>
        <taxon>Sphingomonadaceae</taxon>
        <taxon>Sphingomonas</taxon>
    </lineage>
</organism>
<dbReference type="Pfam" id="PF00884">
    <property type="entry name" value="Sulfatase"/>
    <property type="match status" value="1"/>
</dbReference>
<dbReference type="InterPro" id="IPR050738">
    <property type="entry name" value="Sulfatase"/>
</dbReference>
<keyword evidence="4" id="KW-0106">Calcium</keyword>
<evidence type="ECO:0000313" key="6">
    <source>
        <dbReference type="EMBL" id="MCH8615037.1"/>
    </source>
</evidence>
<dbReference type="PANTHER" id="PTHR42693">
    <property type="entry name" value="ARYLSULFATASE FAMILY MEMBER"/>
    <property type="match status" value="1"/>
</dbReference>
<comment type="similarity">
    <text evidence="1">Belongs to the sulfatase family.</text>
</comment>
<dbReference type="PANTHER" id="PTHR42693:SF53">
    <property type="entry name" value="ENDO-4-O-SULFATASE"/>
    <property type="match status" value="1"/>
</dbReference>
<dbReference type="EMBL" id="JAKZHW010000001">
    <property type="protein sequence ID" value="MCH8615037.1"/>
    <property type="molecule type" value="Genomic_DNA"/>
</dbReference>
<dbReference type="Gene3D" id="3.30.1120.10">
    <property type="match status" value="1"/>
</dbReference>
<evidence type="ECO:0000256" key="2">
    <source>
        <dbReference type="ARBA" id="ARBA00022723"/>
    </source>
</evidence>
<dbReference type="RefSeq" id="WP_241445714.1">
    <property type="nucleotide sequence ID" value="NZ_JAKZHW010000001.1"/>
</dbReference>
<feature type="domain" description="Sulfatase N-terminal" evidence="5">
    <location>
        <begin position="62"/>
        <end position="424"/>
    </location>
</feature>
<dbReference type="PROSITE" id="PS00523">
    <property type="entry name" value="SULFATASE_1"/>
    <property type="match status" value="1"/>
</dbReference>
<evidence type="ECO:0000256" key="3">
    <source>
        <dbReference type="ARBA" id="ARBA00022801"/>
    </source>
</evidence>
<comment type="caution">
    <text evidence="6">The sequence shown here is derived from an EMBL/GenBank/DDBJ whole genome shotgun (WGS) entry which is preliminary data.</text>
</comment>
<evidence type="ECO:0000259" key="5">
    <source>
        <dbReference type="Pfam" id="PF00884"/>
    </source>
</evidence>
<dbReference type="Proteomes" id="UP001203058">
    <property type="component" value="Unassembled WGS sequence"/>
</dbReference>
<accession>A0ABS9VJ83</accession>
<evidence type="ECO:0000256" key="1">
    <source>
        <dbReference type="ARBA" id="ARBA00008779"/>
    </source>
</evidence>
<dbReference type="PROSITE" id="PS00149">
    <property type="entry name" value="SULFATASE_2"/>
    <property type="match status" value="1"/>
</dbReference>
<protein>
    <submittedName>
        <fullName evidence="6">Sulfatase-like hydrolase/transferase</fullName>
    </submittedName>
</protein>
<gene>
    <name evidence="6" type="ORF">LZ016_02805</name>
</gene>
<dbReference type="InterPro" id="IPR000917">
    <property type="entry name" value="Sulfatase_N"/>
</dbReference>
<proteinExistence type="inferred from homology"/>
<sequence>MKRLKTLVLLLLAAVIAAAAAWQIWPVQIMVLAYRFMHPVAANRAVQWQEGPAKPPAGERPPNIVLIVADDLGINDLTAEGHGTGVAGGVVPTPNIDAIAREGADFTTAYSANATCSPSRAALLTGRYPQRFGFEFTAVPDQLAKYVPRYSPQNRPHPTIYHADLEALTPPMERMGMPASEVTIAELLKSRGYHTLHIGKWHLGEASGMRPEDQGFDESLGFMAAASKYAPDETTINAKLPGDPLDRFLWLALSDGVQFNGSLPFHAGKYMTDYLSDQAVAAIKANRNRPFFLYLAYNAPHTPLQAAKADYDALDAIGDERTRVYATMIRALDRGVRRVTAELKAQGLERDTIVIFTNDNGGAWYAGLPDINRPYRGWKQTFFEGGIRVPFFMRWTGRIAPGQRVNIPIEHIDVLPTLAAAAGATLPRGRRIDGVDLLPFIAARQAGTPVSRPLFWRSGTYEAVRDGDWKLQVSRNPSRIWLFDLRADPTERTDLSLRRPDMVARLRSELAAHDRELAKPLWPALLEEPIRIDVPANAPWKPGQEYVYWPN</sequence>
<dbReference type="Gene3D" id="3.40.720.10">
    <property type="entry name" value="Alkaline Phosphatase, subunit A"/>
    <property type="match status" value="1"/>
</dbReference>
<keyword evidence="3" id="KW-0378">Hydrolase</keyword>
<dbReference type="InterPro" id="IPR024607">
    <property type="entry name" value="Sulfatase_CS"/>
</dbReference>
<dbReference type="SUPFAM" id="SSF53649">
    <property type="entry name" value="Alkaline phosphatase-like"/>
    <property type="match status" value="1"/>
</dbReference>
<reference evidence="6 7" key="1">
    <citation type="submission" date="2022-03" db="EMBL/GenBank/DDBJ databases">
        <authorList>
            <person name="Jo J.-H."/>
            <person name="Im W.-T."/>
        </authorList>
    </citation>
    <scope>NUCLEOTIDE SEQUENCE [LARGE SCALE GENOMIC DNA]</scope>
    <source>
        <strain evidence="6 7">SM33</strain>
    </source>
</reference>
<name>A0ABS9VJ83_9SPHN</name>
<keyword evidence="2" id="KW-0479">Metal-binding</keyword>
<dbReference type="InterPro" id="IPR017850">
    <property type="entry name" value="Alkaline_phosphatase_core_sf"/>
</dbReference>
<keyword evidence="7" id="KW-1185">Reference proteome</keyword>